<dbReference type="Pfam" id="PF00561">
    <property type="entry name" value="Abhydrolase_1"/>
    <property type="match status" value="1"/>
</dbReference>
<evidence type="ECO:0000313" key="3">
    <source>
        <dbReference type="EMBL" id="AWM76376.1"/>
    </source>
</evidence>
<dbReference type="PANTHER" id="PTHR43689:SF8">
    <property type="entry name" value="ALPHA_BETA-HYDROLASES SUPERFAMILY PROTEIN"/>
    <property type="match status" value="1"/>
</dbReference>
<dbReference type="GO" id="GO:0016787">
    <property type="term" value="F:hydrolase activity"/>
    <property type="evidence" value="ECO:0007669"/>
    <property type="project" value="UniProtKB-KW"/>
</dbReference>
<protein>
    <submittedName>
        <fullName evidence="3">Alpha/beta hydrolase</fullName>
    </submittedName>
</protein>
<feature type="chain" id="PRO_5016244070" evidence="1">
    <location>
        <begin position="28"/>
        <end position="329"/>
    </location>
</feature>
<dbReference type="OrthoDB" id="9799612at2"/>
<feature type="signal peptide" evidence="1">
    <location>
        <begin position="1"/>
        <end position="27"/>
    </location>
</feature>
<dbReference type="InterPro" id="IPR029058">
    <property type="entry name" value="AB_hydrolase_fold"/>
</dbReference>
<organism evidence="3 4">
    <name type="scientific">Phenylobacterium parvum</name>
    <dbReference type="NCBI Taxonomy" id="2201350"/>
    <lineage>
        <taxon>Bacteria</taxon>
        <taxon>Pseudomonadati</taxon>
        <taxon>Pseudomonadota</taxon>
        <taxon>Alphaproteobacteria</taxon>
        <taxon>Caulobacterales</taxon>
        <taxon>Caulobacteraceae</taxon>
        <taxon>Phenylobacterium</taxon>
    </lineage>
</organism>
<dbReference type="SUPFAM" id="SSF53474">
    <property type="entry name" value="alpha/beta-Hydrolases"/>
    <property type="match status" value="1"/>
</dbReference>
<dbReference type="Proteomes" id="UP000247763">
    <property type="component" value="Chromosome"/>
</dbReference>
<evidence type="ECO:0000313" key="4">
    <source>
        <dbReference type="Proteomes" id="UP000247763"/>
    </source>
</evidence>
<keyword evidence="1" id="KW-0732">Signal</keyword>
<dbReference type="RefSeq" id="WP_110448945.1">
    <property type="nucleotide sequence ID" value="NZ_CP029479.1"/>
</dbReference>
<dbReference type="Gene3D" id="3.40.50.1820">
    <property type="entry name" value="alpha/beta hydrolase"/>
    <property type="match status" value="1"/>
</dbReference>
<accession>A0A2Z3HQL5</accession>
<keyword evidence="4" id="KW-1185">Reference proteome</keyword>
<dbReference type="PRINTS" id="PR00111">
    <property type="entry name" value="ABHYDROLASE"/>
</dbReference>
<dbReference type="AlphaFoldDB" id="A0A2Z3HQL5"/>
<gene>
    <name evidence="3" type="ORF">HYN04_00525</name>
</gene>
<dbReference type="PANTHER" id="PTHR43689">
    <property type="entry name" value="HYDROLASE"/>
    <property type="match status" value="1"/>
</dbReference>
<evidence type="ECO:0000256" key="1">
    <source>
        <dbReference type="SAM" id="SignalP"/>
    </source>
</evidence>
<proteinExistence type="predicted"/>
<dbReference type="EMBL" id="CP029479">
    <property type="protein sequence ID" value="AWM76376.1"/>
    <property type="molecule type" value="Genomic_DNA"/>
</dbReference>
<evidence type="ECO:0000259" key="2">
    <source>
        <dbReference type="Pfam" id="PF00561"/>
    </source>
</evidence>
<sequence length="329" mass="34766">MAAKPRALKTLAALTAVLGALVLSACARDIPYETLKAKYANPASKFVTLPNGVSVHYRDQGRPDGPPVVLVHGFAANLDTWEPWVTRLGDTYRVVTLDLPAHGLTVTPPGYEMSTGGQVEVIDELTRKLDLPAFVLAGNSMGGGASWNFALAHPDRLRGLVLVASVGPRPQADAAAPPREGPPAIFQVMANPVGRAALRSLNPRPLAEPGLKKAYVDESLVTPALVDRYVDLALAPGRREMILAGRRGPPSASPDAVKGVSVPTLVMHGEKDTVVPVGVGKRLGELIPGAQLILYPEAGHVPMEQIPDRSAADVRAFIESLPATKSPEK</sequence>
<name>A0A2Z3HQL5_9CAUL</name>
<dbReference type="PROSITE" id="PS51257">
    <property type="entry name" value="PROKAR_LIPOPROTEIN"/>
    <property type="match status" value="1"/>
</dbReference>
<dbReference type="InterPro" id="IPR000073">
    <property type="entry name" value="AB_hydrolase_1"/>
</dbReference>
<keyword evidence="3" id="KW-0378">Hydrolase</keyword>
<reference evidence="4" key="1">
    <citation type="submission" date="2018-05" db="EMBL/GenBank/DDBJ databases">
        <title>Genome sequencing of Phenylobacterium sp. HYN0004.</title>
        <authorList>
            <person name="Yi H."/>
            <person name="Baek C."/>
        </authorList>
    </citation>
    <scope>NUCLEOTIDE SEQUENCE [LARGE SCALE GENOMIC DNA]</scope>
    <source>
        <strain evidence="4">HYN0004</strain>
    </source>
</reference>
<dbReference type="KEGG" id="phb:HYN04_00525"/>
<feature type="domain" description="AB hydrolase-1" evidence="2">
    <location>
        <begin position="66"/>
        <end position="303"/>
    </location>
</feature>